<evidence type="ECO:0000313" key="7">
    <source>
        <dbReference type="EMBL" id="SIN66554.1"/>
    </source>
</evidence>
<feature type="transmembrane region" description="Helical" evidence="6">
    <location>
        <begin position="134"/>
        <end position="153"/>
    </location>
</feature>
<dbReference type="Pfam" id="PF03006">
    <property type="entry name" value="HlyIII"/>
    <property type="match status" value="1"/>
</dbReference>
<proteinExistence type="predicted"/>
<sequence>MQTYPTSRTPERRADFIVHAIGLLLILLAGAALMVRATDHGPAVIAAIAVYVIGALFSHIISMFYHLSPYHNQRLMLRRIDHAAIYLTIAGTFTPLFVMADTEFSLFLLAIIWALAFPAMLFKMFGKGLDSRWSMASYLGMGWMGLIGVPELMDHLPPLSLWAMLAGGLFYSLGAIVYARKTLPFRYSIWHGFVMFGGASFFVSIWAGLVG</sequence>
<dbReference type="PANTHER" id="PTHR20855">
    <property type="entry name" value="ADIPOR/PROGESTIN RECEPTOR-RELATED"/>
    <property type="match status" value="1"/>
</dbReference>
<name>A0A1N6D7C4_9SPHN</name>
<feature type="transmembrane region" description="Helical" evidence="6">
    <location>
        <begin position="80"/>
        <end position="98"/>
    </location>
</feature>
<dbReference type="Proteomes" id="UP000185192">
    <property type="component" value="Unassembled WGS sequence"/>
</dbReference>
<dbReference type="InterPro" id="IPR004254">
    <property type="entry name" value="AdipoR/HlyIII-related"/>
</dbReference>
<dbReference type="RefSeq" id="WP_074204520.1">
    <property type="nucleotide sequence ID" value="NZ_FSQW01000001.1"/>
</dbReference>
<keyword evidence="5" id="KW-0479">Metal-binding</keyword>
<dbReference type="AlphaFoldDB" id="A0A1N6D7C4"/>
<dbReference type="STRING" id="1123272.SAMN02745824_1630"/>
<evidence type="ECO:0000256" key="2">
    <source>
        <dbReference type="ARBA" id="ARBA00022692"/>
    </source>
</evidence>
<accession>A0A1N6D7C4</accession>
<keyword evidence="2 6" id="KW-0812">Transmembrane</keyword>
<evidence type="ECO:0000256" key="6">
    <source>
        <dbReference type="SAM" id="Phobius"/>
    </source>
</evidence>
<evidence type="ECO:0000313" key="8">
    <source>
        <dbReference type="Proteomes" id="UP000185192"/>
    </source>
</evidence>
<keyword evidence="3 6" id="KW-1133">Transmembrane helix</keyword>
<dbReference type="EMBL" id="FSQW01000001">
    <property type="protein sequence ID" value="SIN66554.1"/>
    <property type="molecule type" value="Genomic_DNA"/>
</dbReference>
<evidence type="ECO:0000256" key="1">
    <source>
        <dbReference type="ARBA" id="ARBA00004141"/>
    </source>
</evidence>
<evidence type="ECO:0000256" key="4">
    <source>
        <dbReference type="ARBA" id="ARBA00023136"/>
    </source>
</evidence>
<feature type="binding site" evidence="5">
    <location>
        <position position="66"/>
    </location>
    <ligand>
        <name>Zn(2+)</name>
        <dbReference type="ChEBI" id="CHEBI:29105"/>
    </ligand>
</feature>
<organism evidence="7 8">
    <name type="scientific">Parasphingorhabdus marina DSM 22363</name>
    <dbReference type="NCBI Taxonomy" id="1123272"/>
    <lineage>
        <taxon>Bacteria</taxon>
        <taxon>Pseudomonadati</taxon>
        <taxon>Pseudomonadota</taxon>
        <taxon>Alphaproteobacteria</taxon>
        <taxon>Sphingomonadales</taxon>
        <taxon>Sphingomonadaceae</taxon>
        <taxon>Parasphingorhabdus</taxon>
    </lineage>
</organism>
<feature type="transmembrane region" description="Helical" evidence="6">
    <location>
        <begin position="104"/>
        <end position="122"/>
    </location>
</feature>
<keyword evidence="4 6" id="KW-0472">Membrane</keyword>
<feature type="transmembrane region" description="Helical" evidence="6">
    <location>
        <begin position="190"/>
        <end position="209"/>
    </location>
</feature>
<dbReference type="OrthoDB" id="9813689at2"/>
<gene>
    <name evidence="7" type="ORF">SAMN02745824_1630</name>
</gene>
<protein>
    <submittedName>
        <fullName evidence="7">Hemolysin III</fullName>
    </submittedName>
</protein>
<feature type="transmembrane region" description="Helical" evidence="6">
    <location>
        <begin position="16"/>
        <end position="37"/>
    </location>
</feature>
<feature type="transmembrane region" description="Helical" evidence="6">
    <location>
        <begin position="43"/>
        <end position="68"/>
    </location>
</feature>
<feature type="transmembrane region" description="Helical" evidence="6">
    <location>
        <begin position="159"/>
        <end position="178"/>
    </location>
</feature>
<dbReference type="GO" id="GO:0046872">
    <property type="term" value="F:metal ion binding"/>
    <property type="evidence" value="ECO:0007669"/>
    <property type="project" value="UniProtKB-KW"/>
</dbReference>
<dbReference type="GO" id="GO:0016020">
    <property type="term" value="C:membrane"/>
    <property type="evidence" value="ECO:0007669"/>
    <property type="project" value="UniProtKB-SubCell"/>
</dbReference>
<keyword evidence="5" id="KW-0862">Zinc</keyword>
<dbReference type="PANTHER" id="PTHR20855:SF3">
    <property type="entry name" value="LD03007P"/>
    <property type="match status" value="1"/>
</dbReference>
<evidence type="ECO:0000256" key="3">
    <source>
        <dbReference type="ARBA" id="ARBA00022989"/>
    </source>
</evidence>
<evidence type="ECO:0000256" key="5">
    <source>
        <dbReference type="PIRSR" id="PIRSR604254-1"/>
    </source>
</evidence>
<reference evidence="8" key="1">
    <citation type="submission" date="2016-11" db="EMBL/GenBank/DDBJ databases">
        <authorList>
            <person name="Varghese N."/>
            <person name="Submissions S."/>
        </authorList>
    </citation>
    <scope>NUCLEOTIDE SEQUENCE [LARGE SCALE GENOMIC DNA]</scope>
    <source>
        <strain evidence="8">DSM 22363</strain>
    </source>
</reference>
<keyword evidence="8" id="KW-1185">Reference proteome</keyword>
<comment type="subcellular location">
    <subcellularLocation>
        <location evidence="1">Membrane</location>
        <topology evidence="1">Multi-pass membrane protein</topology>
    </subcellularLocation>
</comment>